<dbReference type="Pfam" id="PF06741">
    <property type="entry name" value="LsmAD"/>
    <property type="match status" value="1"/>
</dbReference>
<feature type="region of interest" description="Disordered" evidence="1">
    <location>
        <begin position="507"/>
        <end position="680"/>
    </location>
</feature>
<proteinExistence type="predicted"/>
<dbReference type="GO" id="GO:0010494">
    <property type="term" value="C:cytoplasmic stress granule"/>
    <property type="evidence" value="ECO:0007669"/>
    <property type="project" value="TreeGrafter"/>
</dbReference>
<feature type="compositionally biased region" description="Polar residues" evidence="1">
    <location>
        <begin position="636"/>
        <end position="648"/>
    </location>
</feature>
<feature type="compositionally biased region" description="Low complexity" evidence="1">
    <location>
        <begin position="649"/>
        <end position="667"/>
    </location>
</feature>
<evidence type="ECO:0000259" key="2">
    <source>
        <dbReference type="SMART" id="SM01272"/>
    </source>
</evidence>
<protein>
    <submittedName>
        <fullName evidence="3">771_t:CDS:1</fullName>
    </submittedName>
</protein>
<dbReference type="Pfam" id="PF14438">
    <property type="entry name" value="SM-ATX"/>
    <property type="match status" value="1"/>
</dbReference>
<organism evidence="3 4">
    <name type="scientific">Paraglomus occultum</name>
    <dbReference type="NCBI Taxonomy" id="144539"/>
    <lineage>
        <taxon>Eukaryota</taxon>
        <taxon>Fungi</taxon>
        <taxon>Fungi incertae sedis</taxon>
        <taxon>Mucoromycota</taxon>
        <taxon>Glomeromycotina</taxon>
        <taxon>Glomeromycetes</taxon>
        <taxon>Paraglomerales</taxon>
        <taxon>Paraglomeraceae</taxon>
        <taxon>Paraglomus</taxon>
    </lineage>
</organism>
<feature type="compositionally biased region" description="Low complexity" evidence="1">
    <location>
        <begin position="47"/>
        <end position="59"/>
    </location>
</feature>
<dbReference type="InterPro" id="IPR045117">
    <property type="entry name" value="ATXN2-like"/>
</dbReference>
<feature type="region of interest" description="Disordered" evidence="1">
    <location>
        <begin position="298"/>
        <end position="394"/>
    </location>
</feature>
<dbReference type="GO" id="GO:0003729">
    <property type="term" value="F:mRNA binding"/>
    <property type="evidence" value="ECO:0007669"/>
    <property type="project" value="TreeGrafter"/>
</dbReference>
<dbReference type="EMBL" id="CAJVPJ010001458">
    <property type="protein sequence ID" value="CAG8591949.1"/>
    <property type="molecule type" value="Genomic_DNA"/>
</dbReference>
<dbReference type="PANTHER" id="PTHR12854">
    <property type="entry name" value="ATAXIN 2-RELATED"/>
    <property type="match status" value="1"/>
</dbReference>
<name>A0A9N9G9Z5_9GLOM</name>
<dbReference type="SMART" id="SM01272">
    <property type="entry name" value="LsmAD"/>
    <property type="match status" value="1"/>
</dbReference>
<dbReference type="AlphaFoldDB" id="A0A9N9G9Z5"/>
<sequence length="895" mass="99398">MASTNVRQQKQRRPEFGYSGSNAGHNNRNQKNRWGNNNSHGVISTRNQPPNNTQSPNSQHHNHAQTIASTQNVRKQVDSYPEDTVAAKHMHDRLLFLLTLFAGKTVVVTVKDGTKYEGLFHTACTDTDMGVILKFARKLPSKPGEKMGKALSTFIILAKDCMDIYAANIDLSANDKPNNEREGFRTDTDISGRTEIRERELHKWTPDDLVGSEIMVGLEDEPGMDAGNGNWDQFAANEQLFGLKTDFDEEIYTTKLDRSKADFKERERQAIQLANEITKTQTTNVHVLEERGVLIDDSQMDEEDRYGAVNQNSKSPRTPTQPLIPLSPVQQQSNPIPVPAPVPTPVKKLEPSASQLAKDMAKEATKKSLQDQKSNAPGASAVPPNGNKTSSLNGPNSLAHFRIAEPVAAYLHSQMANRKIIEGQGKPIEKEIVGTFKQFVNTEKERLQQKKQAIFQKEMDGKVAELKKWGLNFKLKSSPPEDLIPILTNDEAKRQALATKNTTINNQPTIYISTAPPEKDHQNTENSEKKDDKLTSDVNRSKDIKSEEKRDKPQDVNKTKKEDKSSHKGNVPSQIEQKSDGKKINTAVKVNEDKSKSLDRDGKNTGGENKNSAEKNTNAEKTNTTLSNSSSLGTASRATTTGSKSTWKPNPNAASFTPTTPTSATSNDKSPASSPFLSQRQLKRTTTSFQGNFTPFHKSKPIANPSTIPPIWPFGQRPFRLHFSSQYEEDMYTPNVPSQFGFQYAVASPQFRYPTQYVGVPPTVMQQAPMYMPQGHFVPFASPPMPAAGGPPQVMYNPQMPSGMPPQHFSAQGFPSPNRTPMVPGMHPPMYPPYQQHVAMPPMMRYTTPHEMVAHVPPNGVMMGQRPMMMEQYHVQGEGAPMEAMQAPEPTPTQQ</sequence>
<evidence type="ECO:0000256" key="1">
    <source>
        <dbReference type="SAM" id="MobiDB-lite"/>
    </source>
</evidence>
<comment type="caution">
    <text evidence="3">The sequence shown here is derived from an EMBL/GenBank/DDBJ whole genome shotgun (WGS) entry which is preliminary data.</text>
</comment>
<gene>
    <name evidence="3" type="ORF">POCULU_LOCUS7020</name>
</gene>
<feature type="compositionally biased region" description="Low complexity" evidence="1">
    <location>
        <begin position="614"/>
        <end position="634"/>
    </location>
</feature>
<feature type="compositionally biased region" description="Basic and acidic residues" evidence="1">
    <location>
        <begin position="517"/>
        <end position="566"/>
    </location>
</feature>
<feature type="compositionally biased region" description="Polar residues" evidence="1">
    <location>
        <begin position="64"/>
        <end position="74"/>
    </location>
</feature>
<dbReference type="PANTHER" id="PTHR12854:SF7">
    <property type="entry name" value="ATAXIN-2 HOMOLOG"/>
    <property type="match status" value="1"/>
</dbReference>
<reference evidence="3" key="1">
    <citation type="submission" date="2021-06" db="EMBL/GenBank/DDBJ databases">
        <authorList>
            <person name="Kallberg Y."/>
            <person name="Tangrot J."/>
            <person name="Rosling A."/>
        </authorList>
    </citation>
    <scope>NUCLEOTIDE SEQUENCE</scope>
    <source>
        <strain evidence="3">IA702</strain>
    </source>
</reference>
<evidence type="ECO:0000313" key="4">
    <source>
        <dbReference type="Proteomes" id="UP000789572"/>
    </source>
</evidence>
<feature type="compositionally biased region" description="Polar residues" evidence="1">
    <location>
        <begin position="309"/>
        <end position="321"/>
    </location>
</feature>
<feature type="compositionally biased region" description="Polar residues" evidence="1">
    <location>
        <begin position="668"/>
        <end position="680"/>
    </location>
</feature>
<accession>A0A9N9G9Z5</accession>
<feature type="compositionally biased region" description="Basic and acidic residues" evidence="1">
    <location>
        <begin position="590"/>
        <end position="603"/>
    </location>
</feature>
<dbReference type="GO" id="GO:0034063">
    <property type="term" value="P:stress granule assembly"/>
    <property type="evidence" value="ECO:0007669"/>
    <property type="project" value="TreeGrafter"/>
</dbReference>
<keyword evidence="4" id="KW-1185">Reference proteome</keyword>
<feature type="region of interest" description="Disordered" evidence="1">
    <location>
        <begin position="1"/>
        <end position="78"/>
    </location>
</feature>
<dbReference type="Proteomes" id="UP000789572">
    <property type="component" value="Unassembled WGS sequence"/>
</dbReference>
<dbReference type="InterPro" id="IPR009604">
    <property type="entry name" value="LsmAD_domain"/>
</dbReference>
<evidence type="ECO:0000313" key="3">
    <source>
        <dbReference type="EMBL" id="CAG8591949.1"/>
    </source>
</evidence>
<feature type="compositionally biased region" description="Low complexity" evidence="1">
    <location>
        <begin position="26"/>
        <end position="38"/>
    </location>
</feature>
<dbReference type="OrthoDB" id="2275718at2759"/>
<feature type="domain" description="LsmAD" evidence="2">
    <location>
        <begin position="241"/>
        <end position="312"/>
    </location>
</feature>
<feature type="compositionally biased region" description="Basic and acidic residues" evidence="1">
    <location>
        <begin position="359"/>
        <end position="370"/>
    </location>
</feature>
<dbReference type="InterPro" id="IPR025852">
    <property type="entry name" value="SM_dom_ATX"/>
</dbReference>